<keyword evidence="1" id="KW-0812">Transmembrane</keyword>
<sequence length="138" mass="15140">MLTTSLVFSFKYKLYRSSNSYINCQIILNFFTSYPSNLREVAIFLSSLGNSKPLTFIPTPSTIYSINSMSADISVSIPATFLPFINTSFGHFILVCILNLLNVFTSAAPAILVIKGALVGSKPGLSIIDRYIPSPFPE</sequence>
<evidence type="ECO:0000256" key="1">
    <source>
        <dbReference type="SAM" id="Phobius"/>
    </source>
</evidence>
<evidence type="ECO:0000313" key="2">
    <source>
        <dbReference type="EMBL" id="MPN61254.1"/>
    </source>
</evidence>
<accession>A0A645JLQ9</accession>
<name>A0A645JLQ9_9ZZZZ</name>
<feature type="transmembrane region" description="Helical" evidence="1">
    <location>
        <begin position="92"/>
        <end position="114"/>
    </location>
</feature>
<dbReference type="EMBL" id="VSSQ01137610">
    <property type="protein sequence ID" value="MPN61254.1"/>
    <property type="molecule type" value="Genomic_DNA"/>
</dbReference>
<organism evidence="2">
    <name type="scientific">bioreactor metagenome</name>
    <dbReference type="NCBI Taxonomy" id="1076179"/>
    <lineage>
        <taxon>unclassified sequences</taxon>
        <taxon>metagenomes</taxon>
        <taxon>ecological metagenomes</taxon>
    </lineage>
</organism>
<proteinExistence type="predicted"/>
<comment type="caution">
    <text evidence="2">The sequence shown here is derived from an EMBL/GenBank/DDBJ whole genome shotgun (WGS) entry which is preliminary data.</text>
</comment>
<keyword evidence="1" id="KW-1133">Transmembrane helix</keyword>
<reference evidence="2" key="1">
    <citation type="submission" date="2019-08" db="EMBL/GenBank/DDBJ databases">
        <authorList>
            <person name="Kucharzyk K."/>
            <person name="Murdoch R.W."/>
            <person name="Higgins S."/>
            <person name="Loffler F."/>
        </authorList>
    </citation>
    <scope>NUCLEOTIDE SEQUENCE</scope>
</reference>
<gene>
    <name evidence="2" type="ORF">SDC9_208989</name>
</gene>
<dbReference type="AlphaFoldDB" id="A0A645JLQ9"/>
<keyword evidence="1" id="KW-0472">Membrane</keyword>
<protein>
    <submittedName>
        <fullName evidence="2">Uncharacterized protein</fullName>
    </submittedName>
</protein>